<evidence type="ECO:0000259" key="6">
    <source>
        <dbReference type="PROSITE" id="PS50975"/>
    </source>
</evidence>
<organism evidence="7 8">
    <name type="scientific">Dongia rigui</name>
    <dbReference type="NCBI Taxonomy" id="940149"/>
    <lineage>
        <taxon>Bacteria</taxon>
        <taxon>Pseudomonadati</taxon>
        <taxon>Pseudomonadota</taxon>
        <taxon>Alphaproteobacteria</taxon>
        <taxon>Rhodospirillales</taxon>
        <taxon>Dongiaceae</taxon>
        <taxon>Dongia</taxon>
    </lineage>
</organism>
<feature type="binding site" evidence="4">
    <location>
        <begin position="271"/>
        <end position="272"/>
    </location>
    <ligand>
        <name>ATP</name>
        <dbReference type="ChEBI" id="CHEBI:30616"/>
    </ligand>
</feature>
<keyword evidence="8" id="KW-1185">Reference proteome</keyword>
<evidence type="ECO:0000256" key="5">
    <source>
        <dbReference type="RuleBase" id="RU361200"/>
    </source>
</evidence>
<dbReference type="Gene3D" id="3.40.50.20">
    <property type="match status" value="1"/>
</dbReference>
<dbReference type="PANTHER" id="PTHR11609">
    <property type="entry name" value="PURINE BIOSYNTHESIS PROTEIN 6/7, PUR6/7"/>
    <property type="match status" value="1"/>
</dbReference>
<comment type="catalytic activity">
    <reaction evidence="4 5">
        <text>5-amino-1-(5-phospho-beta-D-ribosyl)imidazole + hydrogencarbonate + ATP = 5-carboxyamino-1-(5-phospho-D-ribosyl)imidazole + ADP + phosphate + 2 H(+)</text>
        <dbReference type="Rhea" id="RHEA:19317"/>
        <dbReference type="ChEBI" id="CHEBI:15378"/>
        <dbReference type="ChEBI" id="CHEBI:17544"/>
        <dbReference type="ChEBI" id="CHEBI:30616"/>
        <dbReference type="ChEBI" id="CHEBI:43474"/>
        <dbReference type="ChEBI" id="CHEBI:58730"/>
        <dbReference type="ChEBI" id="CHEBI:137981"/>
        <dbReference type="ChEBI" id="CHEBI:456216"/>
        <dbReference type="EC" id="6.3.4.18"/>
    </reaction>
</comment>
<keyword evidence="2 4" id="KW-0658">Purine biosynthesis</keyword>
<dbReference type="Proteomes" id="UP001271769">
    <property type="component" value="Unassembled WGS sequence"/>
</dbReference>
<dbReference type="PANTHER" id="PTHR11609:SF5">
    <property type="entry name" value="PHOSPHORIBOSYLAMINOIMIDAZOLE CARBOXYLASE"/>
    <property type="match status" value="1"/>
</dbReference>
<dbReference type="InterPro" id="IPR016185">
    <property type="entry name" value="PreATP-grasp_dom_sf"/>
</dbReference>
<evidence type="ECO:0000256" key="1">
    <source>
        <dbReference type="ARBA" id="ARBA00022741"/>
    </source>
</evidence>
<dbReference type="Gene3D" id="3.30.470.20">
    <property type="entry name" value="ATP-grasp fold, B domain"/>
    <property type="match status" value="1"/>
</dbReference>
<evidence type="ECO:0000256" key="2">
    <source>
        <dbReference type="ARBA" id="ARBA00022755"/>
    </source>
</evidence>
<dbReference type="NCBIfam" id="NF004679">
    <property type="entry name" value="PRK06019.1-5"/>
    <property type="match status" value="1"/>
</dbReference>
<accession>A0ABU5E519</accession>
<dbReference type="InterPro" id="IPR054350">
    <property type="entry name" value="PurT/PurK_preATP-grasp"/>
</dbReference>
<comment type="function">
    <text evidence="5">Catalyzes the ATP-dependent conversion of 5-aminoimidazole ribonucleotide (AIR) and HCO(3)- to N5-carboxyaminoimidazole ribonucleotide (N5-CAIR).</text>
</comment>
<dbReference type="Pfam" id="PF22660">
    <property type="entry name" value="RS_preATP-grasp-like"/>
    <property type="match status" value="1"/>
</dbReference>
<dbReference type="InterPro" id="IPR005875">
    <property type="entry name" value="PurK"/>
</dbReference>
<dbReference type="EMBL" id="JAXCLX010000003">
    <property type="protein sequence ID" value="MDY0873976.1"/>
    <property type="molecule type" value="Genomic_DNA"/>
</dbReference>
<dbReference type="EC" id="6.3.4.18" evidence="4 5"/>
<dbReference type="Gene3D" id="3.30.1490.20">
    <property type="entry name" value="ATP-grasp fold, A domain"/>
    <property type="match status" value="1"/>
</dbReference>
<comment type="subunit">
    <text evidence="4 5">Homodimer.</text>
</comment>
<name>A0ABU5E519_9PROT</name>
<feature type="domain" description="ATP-grasp" evidence="6">
    <location>
        <begin position="115"/>
        <end position="301"/>
    </location>
</feature>
<dbReference type="InterPro" id="IPR013815">
    <property type="entry name" value="ATP_grasp_subdomain_1"/>
</dbReference>
<sequence length="362" mass="38849">MSAENGQILPPGSVIGILGGGQLGRMSALAAGRLGYKVHIFSPEKDGPAAQVSWKNTVADYTDLAALEAFAKAVDVVTFEFENIPAASAEILAKVKPTRPAPRVLHITQERLREKRFLEGIGVPVTAFREVTSAAELPAAVAALGTPSILKSASFGYDGKGQVRIEAGMDLDDAWKKMGGSIAILEGFIDFDCEISVIVARNPAGEIALYEPARNHHKHHILDTSTVPAGVPAKVSHAAEAIARQIAAEIDLIGLLAVEMFVTRDGKVLVNELAPRPHNSGHWSQDGAVTSQFEQHVRAVCGLTLGNPARHSDTVMTNLIGDEVETWPQLLSDPDVKLHLYGKAEARPGRKMGHWNRIRPKS</sequence>
<dbReference type="NCBIfam" id="NF004675">
    <property type="entry name" value="PRK06019.1-1"/>
    <property type="match status" value="1"/>
</dbReference>
<feature type="binding site" evidence="4">
    <location>
        <position position="111"/>
    </location>
    <ligand>
        <name>ATP</name>
        <dbReference type="ChEBI" id="CHEBI:30616"/>
    </ligand>
</feature>
<comment type="function">
    <text evidence="4">Catalyzes the ATP-dependent conversion of 5-aminoimidazole ribonucleotide (AIR) and HCO(3)(-) to N5-carboxyaminoimidazole ribonucleotide (N5-CAIR).</text>
</comment>
<feature type="binding site" evidence="4">
    <location>
        <position position="194"/>
    </location>
    <ligand>
        <name>ATP</name>
        <dbReference type="ChEBI" id="CHEBI:30616"/>
    </ligand>
</feature>
<dbReference type="HAMAP" id="MF_01928">
    <property type="entry name" value="PurK"/>
    <property type="match status" value="1"/>
</dbReference>
<evidence type="ECO:0000256" key="3">
    <source>
        <dbReference type="ARBA" id="ARBA00022840"/>
    </source>
</evidence>
<feature type="binding site" evidence="4">
    <location>
        <position position="217"/>
    </location>
    <ligand>
        <name>ATP</name>
        <dbReference type="ChEBI" id="CHEBI:30616"/>
    </ligand>
</feature>
<dbReference type="InterPro" id="IPR003135">
    <property type="entry name" value="ATP-grasp_carboxylate-amine"/>
</dbReference>
<dbReference type="GO" id="GO:0034028">
    <property type="term" value="F:5-(carboxyamino)imidazole ribonucleotide synthase activity"/>
    <property type="evidence" value="ECO:0007669"/>
    <property type="project" value="UniProtKB-EC"/>
</dbReference>
<dbReference type="SUPFAM" id="SSF51246">
    <property type="entry name" value="Rudiment single hybrid motif"/>
    <property type="match status" value="1"/>
</dbReference>
<dbReference type="NCBIfam" id="NF004676">
    <property type="entry name" value="PRK06019.1-2"/>
    <property type="match status" value="1"/>
</dbReference>
<keyword evidence="3 4" id="KW-0067">ATP-binding</keyword>
<dbReference type="SUPFAM" id="SSF52440">
    <property type="entry name" value="PreATP-grasp domain"/>
    <property type="match status" value="1"/>
</dbReference>
<keyword evidence="1 4" id="KW-0547">Nucleotide-binding</keyword>
<comment type="similarity">
    <text evidence="4 5">Belongs to the PurK/PurT family.</text>
</comment>
<dbReference type="InterPro" id="IPR011054">
    <property type="entry name" value="Rudment_hybrid_motif"/>
</dbReference>
<feature type="binding site" evidence="4">
    <location>
        <begin position="186"/>
        <end position="189"/>
    </location>
    <ligand>
        <name>ATP</name>
        <dbReference type="ChEBI" id="CHEBI:30616"/>
    </ligand>
</feature>
<comment type="caution">
    <text evidence="7">The sequence shown here is derived from an EMBL/GenBank/DDBJ whole genome shotgun (WGS) entry which is preliminary data.</text>
</comment>
<gene>
    <name evidence="4 5" type="primary">purK</name>
    <name evidence="7" type="ORF">SMD31_18690</name>
</gene>
<dbReference type="InterPro" id="IPR040686">
    <property type="entry name" value="PurK_C"/>
</dbReference>
<protein>
    <recommendedName>
        <fullName evidence="4 5">N5-carboxyaminoimidazole ribonucleotide synthase</fullName>
        <shortName evidence="4 5">N5-CAIR synthase</shortName>
        <ecNumber evidence="4 5">6.3.4.18</ecNumber>
    </recommendedName>
    <alternativeName>
        <fullName evidence="4 5">5-(carboxyamino)imidazole ribonucleotide synthetase</fullName>
    </alternativeName>
</protein>
<proteinExistence type="inferred from homology"/>
<dbReference type="InterPro" id="IPR011761">
    <property type="entry name" value="ATP-grasp"/>
</dbReference>
<comment type="pathway">
    <text evidence="4 5">Purine metabolism; IMP biosynthesis via de novo pathway; 5-amino-1-(5-phospho-D-ribosyl)imidazole-4-carboxylate from 5-amino-1-(5-phospho-D-ribosyl)imidazole (N5-CAIR route): step 1/2.</text>
</comment>
<evidence type="ECO:0000313" key="7">
    <source>
        <dbReference type="EMBL" id="MDY0873976.1"/>
    </source>
</evidence>
<reference evidence="7 8" key="1">
    <citation type="journal article" date="2013" name="Antonie Van Leeuwenhoek">
        <title>Dongia rigui sp. nov., isolated from freshwater of a large wetland in Korea.</title>
        <authorList>
            <person name="Baik K.S."/>
            <person name="Hwang Y.M."/>
            <person name="Choi J.S."/>
            <person name="Kwon J."/>
            <person name="Seong C.N."/>
        </authorList>
    </citation>
    <scope>NUCLEOTIDE SEQUENCE [LARGE SCALE GENOMIC DNA]</scope>
    <source>
        <strain evidence="7 8">04SU4-P</strain>
    </source>
</reference>
<evidence type="ECO:0000256" key="4">
    <source>
        <dbReference type="HAMAP-Rule" id="MF_01928"/>
    </source>
</evidence>
<dbReference type="RefSeq" id="WP_320502444.1">
    <property type="nucleotide sequence ID" value="NZ_JAXCLX010000003.1"/>
</dbReference>
<dbReference type="PROSITE" id="PS50975">
    <property type="entry name" value="ATP_GRASP"/>
    <property type="match status" value="1"/>
</dbReference>
<evidence type="ECO:0000313" key="8">
    <source>
        <dbReference type="Proteomes" id="UP001271769"/>
    </source>
</evidence>
<feature type="binding site" evidence="4">
    <location>
        <position position="151"/>
    </location>
    <ligand>
        <name>ATP</name>
        <dbReference type="ChEBI" id="CHEBI:30616"/>
    </ligand>
</feature>
<dbReference type="Pfam" id="PF02222">
    <property type="entry name" value="ATP-grasp"/>
    <property type="match status" value="1"/>
</dbReference>
<feature type="binding site" evidence="4">
    <location>
        <begin position="156"/>
        <end position="162"/>
    </location>
    <ligand>
        <name>ATP</name>
        <dbReference type="ChEBI" id="CHEBI:30616"/>
    </ligand>
</feature>
<dbReference type="Pfam" id="PF17769">
    <property type="entry name" value="PurK_C"/>
    <property type="match status" value="1"/>
</dbReference>
<keyword evidence="4 5" id="KW-0436">Ligase</keyword>
<dbReference type="SUPFAM" id="SSF56059">
    <property type="entry name" value="Glutathione synthetase ATP-binding domain-like"/>
    <property type="match status" value="1"/>
</dbReference>
<dbReference type="NCBIfam" id="TIGR01161">
    <property type="entry name" value="purK"/>
    <property type="match status" value="1"/>
</dbReference>